<geneLocation type="plasmid" evidence="2 3">
    <name>unnamed1</name>
</geneLocation>
<name>A0A9Q5VB73_PISSA</name>
<evidence type="ECO:0000313" key="2">
    <source>
        <dbReference type="EMBL" id="QGO07598.1"/>
    </source>
</evidence>
<evidence type="ECO:0000313" key="3">
    <source>
        <dbReference type="Proteomes" id="UP000422232"/>
    </source>
</evidence>
<proteinExistence type="predicted"/>
<evidence type="ECO:0000313" key="1">
    <source>
        <dbReference type="EMBL" id="QGO04663.1"/>
    </source>
</evidence>
<sequence>MSFEQACAALERAGVDFQNRETELKENEKLQQVVCALAQVRLLNPETWGKIQIRNSEAQQIIIDIIDSLPLQSKDGPTGEDEQTPIEKTASAIAYRAINYFIACDWAKHISDDRYMGQAYRRFQNDKPFQQVATHLHKKIAGDFDSRTIADIQGFYQEELAALSAVWKPSFLSHHQEHERGFQAATELHQRDCLSLGDCERYQAIFSLGAGQILSQKTFDQVCSSDDPKVEAAKILILDAQSKVAEKAKDLDKGTREKISNHLQTRLKNNTDTPKKSLLSTVRMASRPLGRHFRPKRDLDNLPETYKVAEKSLKIAARLLDIPIVEITKAITGGKSEEFNTYGDLKKFMEKEQKHLRSQAVQETEMTSMTGPS</sequence>
<dbReference type="RefSeq" id="WP_016211913.1">
    <property type="nucleotide sequence ID" value="NZ_CP013761.1"/>
</dbReference>
<gene>
    <name evidence="1" type="ORF">Psal009_00534</name>
    <name evidence="2" type="ORF">Psal009_03557</name>
</gene>
<reference evidence="2 3" key="1">
    <citation type="submission" date="2019-04" db="EMBL/GenBank/DDBJ databases">
        <title>Complete genome sequencing of Piscirickettsia salmonis strain Psal-009.</title>
        <authorList>
            <person name="Schober I."/>
            <person name="Bunk B."/>
            <person name="Sproer C."/>
            <person name="Carril G.P."/>
            <person name="Riedel T."/>
            <person name="Flores-Herrera P.A."/>
            <person name="Nourdin-Galindo G."/>
            <person name="Marshall S.H."/>
            <person name="Overmann J."/>
        </authorList>
    </citation>
    <scope>NUCLEOTIDE SEQUENCE [LARGE SCALE GENOMIC DNA]</scope>
    <source>
        <strain evidence="2 3">Psal-009</strain>
        <plasmid evidence="2 3">unnamed1</plasmid>
    </source>
</reference>
<keyword evidence="2" id="KW-0614">Plasmid</keyword>
<keyword evidence="3" id="KW-1185">Reference proteome</keyword>
<protein>
    <submittedName>
        <fullName evidence="2">Uncharacterized protein</fullName>
    </submittedName>
</protein>
<dbReference type="GeneID" id="66742522"/>
<dbReference type="EMBL" id="CP038908">
    <property type="protein sequence ID" value="QGO04663.1"/>
    <property type="molecule type" value="Genomic_DNA"/>
</dbReference>
<dbReference type="Proteomes" id="UP000422232">
    <property type="component" value="Chromosome"/>
</dbReference>
<dbReference type="Proteomes" id="UP000422232">
    <property type="component" value="Plasmid unnamed1"/>
</dbReference>
<accession>A0A9Q5VB73</accession>
<organism evidence="2 3">
    <name type="scientific">Piscirickettsia salmonis</name>
    <dbReference type="NCBI Taxonomy" id="1238"/>
    <lineage>
        <taxon>Bacteria</taxon>
        <taxon>Pseudomonadati</taxon>
        <taxon>Pseudomonadota</taxon>
        <taxon>Gammaproteobacteria</taxon>
        <taxon>Thiotrichales</taxon>
        <taxon>Piscirickettsiaceae</taxon>
        <taxon>Piscirickettsia</taxon>
    </lineage>
</organism>
<dbReference type="AlphaFoldDB" id="A0A9Q5VB73"/>
<dbReference type="EMBL" id="CP038909">
    <property type="protein sequence ID" value="QGO07598.1"/>
    <property type="molecule type" value="Genomic_DNA"/>
</dbReference>